<feature type="compositionally biased region" description="Polar residues" evidence="3">
    <location>
        <begin position="67"/>
        <end position="90"/>
    </location>
</feature>
<evidence type="ECO:0000256" key="3">
    <source>
        <dbReference type="SAM" id="MobiDB-lite"/>
    </source>
</evidence>
<feature type="compositionally biased region" description="Basic and acidic residues" evidence="3">
    <location>
        <begin position="277"/>
        <end position="300"/>
    </location>
</feature>
<reference evidence="5" key="1">
    <citation type="journal article" date="2016" name="Ticks Tick Borne Dis.">
        <title>De novo assembly and annotation of the salivary gland transcriptome of Rhipicephalus appendiculatus male and female ticks during blood feeding.</title>
        <authorList>
            <person name="de Castro M.H."/>
            <person name="de Klerk D."/>
            <person name="Pienaar R."/>
            <person name="Latif A.A."/>
            <person name="Rees D.J."/>
            <person name="Mans B.J."/>
        </authorList>
    </citation>
    <scope>NUCLEOTIDE SEQUENCE</scope>
    <source>
        <tissue evidence="5">Salivary glands</tissue>
    </source>
</reference>
<feature type="region of interest" description="Disordered" evidence="3">
    <location>
        <begin position="844"/>
        <end position="869"/>
    </location>
</feature>
<feature type="region of interest" description="Disordered" evidence="3">
    <location>
        <begin position="257"/>
        <end position="300"/>
    </location>
</feature>
<feature type="coiled-coil region" evidence="2">
    <location>
        <begin position="666"/>
        <end position="700"/>
    </location>
</feature>
<protein>
    <submittedName>
        <fullName evidence="5">Muscle myosin heavy chain</fullName>
    </submittedName>
</protein>
<feature type="compositionally biased region" description="Polar residues" evidence="3">
    <location>
        <begin position="844"/>
        <end position="866"/>
    </location>
</feature>
<evidence type="ECO:0000259" key="4">
    <source>
        <dbReference type="Pfam" id="PF15070"/>
    </source>
</evidence>
<dbReference type="PANTHER" id="PTHR10881:SF46">
    <property type="entry name" value="GOLGIN SUBFAMILY A MEMBER 2"/>
    <property type="match status" value="1"/>
</dbReference>
<keyword evidence="1 2" id="KW-0175">Coiled coil</keyword>
<organism evidence="5">
    <name type="scientific">Rhipicephalus appendiculatus</name>
    <name type="common">Brown ear tick</name>
    <dbReference type="NCBI Taxonomy" id="34631"/>
    <lineage>
        <taxon>Eukaryota</taxon>
        <taxon>Metazoa</taxon>
        <taxon>Ecdysozoa</taxon>
        <taxon>Arthropoda</taxon>
        <taxon>Chelicerata</taxon>
        <taxon>Arachnida</taxon>
        <taxon>Acari</taxon>
        <taxon>Parasitiformes</taxon>
        <taxon>Ixodida</taxon>
        <taxon>Ixodoidea</taxon>
        <taxon>Ixodidae</taxon>
        <taxon>Rhipicephalinae</taxon>
        <taxon>Rhipicephalus</taxon>
        <taxon>Rhipicephalus</taxon>
    </lineage>
</organism>
<proteinExistence type="predicted"/>
<feature type="region of interest" description="Disordered" evidence="3">
    <location>
        <begin position="1"/>
        <end position="105"/>
    </location>
</feature>
<evidence type="ECO:0000256" key="2">
    <source>
        <dbReference type="SAM" id="Coils"/>
    </source>
</evidence>
<dbReference type="PANTHER" id="PTHR10881">
    <property type="entry name" value="GOLGIN SUBFAMILY A MEMBER-RELATED"/>
    <property type="match status" value="1"/>
</dbReference>
<evidence type="ECO:0000313" key="5">
    <source>
        <dbReference type="EMBL" id="JAP80651.1"/>
    </source>
</evidence>
<feature type="domain" description="Golgin subfamily A conserved" evidence="4">
    <location>
        <begin position="594"/>
        <end position="824"/>
    </location>
</feature>
<feature type="coiled-coil region" evidence="2">
    <location>
        <begin position="794"/>
        <end position="828"/>
    </location>
</feature>
<dbReference type="Pfam" id="PF15070">
    <property type="entry name" value="GOLGA2L5"/>
    <property type="match status" value="2"/>
</dbReference>
<feature type="compositionally biased region" description="Basic and acidic residues" evidence="3">
    <location>
        <begin position="183"/>
        <end position="202"/>
    </location>
</feature>
<feature type="compositionally biased region" description="Polar residues" evidence="3">
    <location>
        <begin position="266"/>
        <end position="276"/>
    </location>
</feature>
<dbReference type="InterPro" id="IPR043976">
    <property type="entry name" value="GOLGA_cons_dom"/>
</dbReference>
<dbReference type="GO" id="GO:0032580">
    <property type="term" value="C:Golgi cisterna membrane"/>
    <property type="evidence" value="ECO:0007669"/>
    <property type="project" value="TreeGrafter"/>
</dbReference>
<sequence>MRMSAGSANMADDADRKHKVAAGLKKLKQFQQRSVKKTAKRRSSDTLSPQSVQDDQASAQQLDEQSFPMSQSSKPKETLSATSQSCQDLSQLRDDVQPSQRVLSSTESLRQITLQLNGLMADTNAALNGEMATLADSPSSGALRGDELLRRNQELATTLEGLQQDRDQLEFQLQELKAKLARQQRDFDREREEMDEQSRREQGALNDQLQVHIQTIGILVAEKTELQSALSQSQQTAKQKAVETEELQGRLKALRERNSDLERKLSTASSQSQVQEKSTKDSQREVDRLKTENHRLSKSMEELKQELAELSEKLNRKSKEAEEAQQELARVRQDLSMAQLYAQQLGGGQASEEALTRMEQLHQEKLHFERRAAEYKDAIEQITAEKQQMASHYQAYVDNVSQQLEVHKTKLAQISEEKENLEKKLQELLSQHTQPSSQVSEDPEVKLKLQQYEQEVATLRAACEAQGIDNKQLSELLAEREAHAEELAAALERLREDHVESSRLLETIQSEKVAASRALSQNRELKRQLEEMQDVFVKLSNDKLELTEQLQKEQHVTKELGERLGQQEEELRELRDQLTTKEGQVQGLEQLSSREHYQQSQLADRVRHYQAQCQLTEILQQELAQAQARTNALVTQNSDLRKALAERAQIAVDVQEKDSGKVHDLVASLSASVQQLELERDQLVHQLDEQRTQREAVQHQLLEFKKSEEEFLSHEQEEMTREGYAKMKRAMQQLEDRFKATMEQIADLSDQKQQLEHLVTQLQGETDTIADYIALYQVQRGIMRKRAAEKDDYISQLAKDREDLKAKLAELQCLIVRLLEERQQQSGEPLLPLPGKALTVSSFSDALQNGPNAGDTGSKSYNGSSDENQEDVTAQKIMHLLTEIESSSAVDGSPVPDTFHPCPVCSGRLLTV</sequence>
<dbReference type="GO" id="GO:0000137">
    <property type="term" value="C:Golgi cis cisterna"/>
    <property type="evidence" value="ECO:0007669"/>
    <property type="project" value="TreeGrafter"/>
</dbReference>
<feature type="coiled-coil region" evidence="2">
    <location>
        <begin position="724"/>
        <end position="765"/>
    </location>
</feature>
<dbReference type="AlphaFoldDB" id="A0A131YRX6"/>
<accession>A0A131YRX6</accession>
<evidence type="ECO:0000256" key="1">
    <source>
        <dbReference type="ARBA" id="ARBA00023054"/>
    </source>
</evidence>
<name>A0A131YRX6_RHIAP</name>
<feature type="coiled-coil region" evidence="2">
    <location>
        <begin position="473"/>
        <end position="591"/>
    </location>
</feature>
<dbReference type="EMBL" id="GEDV01007906">
    <property type="protein sequence ID" value="JAP80651.1"/>
    <property type="molecule type" value="Transcribed_RNA"/>
</dbReference>
<feature type="compositionally biased region" description="Basic residues" evidence="3">
    <location>
        <begin position="17"/>
        <end position="41"/>
    </location>
</feature>
<dbReference type="GO" id="GO:0005801">
    <property type="term" value="C:cis-Golgi network"/>
    <property type="evidence" value="ECO:0007669"/>
    <property type="project" value="TreeGrafter"/>
</dbReference>
<feature type="region of interest" description="Disordered" evidence="3">
    <location>
        <begin position="183"/>
        <end position="206"/>
    </location>
</feature>
<feature type="domain" description="Golgin subfamily A conserved" evidence="4">
    <location>
        <begin position="374"/>
        <end position="590"/>
    </location>
</feature>
<dbReference type="GO" id="GO:0007030">
    <property type="term" value="P:Golgi organization"/>
    <property type="evidence" value="ECO:0007669"/>
    <property type="project" value="TreeGrafter"/>
</dbReference>
<feature type="compositionally biased region" description="Low complexity" evidence="3">
    <location>
        <begin position="50"/>
        <end position="66"/>
    </location>
</feature>
<dbReference type="InterPro" id="IPR024858">
    <property type="entry name" value="GOLGA"/>
</dbReference>